<dbReference type="InterPro" id="IPR009839">
    <property type="entry name" value="SseB_N"/>
</dbReference>
<feature type="domain" description="SseB protein N-terminal" evidence="2">
    <location>
        <begin position="41"/>
        <end position="164"/>
    </location>
</feature>
<organism evidence="3">
    <name type="scientific">Gulosibacter sediminis</name>
    <dbReference type="NCBI Taxonomy" id="1729695"/>
    <lineage>
        <taxon>Bacteria</taxon>
        <taxon>Bacillati</taxon>
        <taxon>Actinomycetota</taxon>
        <taxon>Actinomycetes</taxon>
        <taxon>Micrococcales</taxon>
        <taxon>Microbacteriaceae</taxon>
        <taxon>Gulosibacter</taxon>
    </lineage>
</organism>
<feature type="region of interest" description="Disordered" evidence="1">
    <location>
        <begin position="1"/>
        <end position="35"/>
    </location>
</feature>
<protein>
    <submittedName>
        <fullName evidence="3">SseB family protein</fullName>
    </submittedName>
</protein>
<reference evidence="3" key="1">
    <citation type="submission" date="2022-05" db="EMBL/GenBank/DDBJ databases">
        <title>Complete genome sequence of toluene-degrading Gulosibacter sediminis strain ACHW.36C.</title>
        <authorList>
            <person name="Wai A.C."/>
            <person name="Lai G.K."/>
            <person name="Griffin S.D."/>
            <person name="Leung F.C."/>
        </authorList>
    </citation>
    <scope>NUCLEOTIDE SEQUENCE [LARGE SCALE GENOMIC DNA]</scope>
    <source>
        <strain evidence="3">ACHW.36C</strain>
    </source>
</reference>
<accession>A0ABY4MXX3</accession>
<sequence>MAELPEHLRGHLTDSAGQPWQGRSFTDNRWSDDDGTAPAELARALEQFRSGAAPVSVVVEALRDTRVLIPLVAELGEAGVNDAGLTVDKHADLSIVTVRAPDGRGIVPMFTSVAAMKTWDPAARPVPVGSRQAALAVVDEGSELIILDPGSETETAIRRPAVWAIARDLPYELPWQHQRVIAFANEVLQTNPELASVDLVPGDLDSRLTGPEVRLGLYFHADADADTVQRVLARVQQRVAAQPELVELVDTLEIAPLRVEVHPAPEKSIPSGDARSPKAGLFRRLRRR</sequence>
<proteinExistence type="predicted"/>
<gene>
    <name evidence="3" type="ORF">M3M28_08245</name>
</gene>
<feature type="compositionally biased region" description="Polar residues" evidence="1">
    <location>
        <begin position="15"/>
        <end position="28"/>
    </location>
</feature>
<feature type="region of interest" description="Disordered" evidence="1">
    <location>
        <begin position="264"/>
        <end position="288"/>
    </location>
</feature>
<feature type="compositionally biased region" description="Basic and acidic residues" evidence="1">
    <location>
        <begin position="1"/>
        <end position="12"/>
    </location>
</feature>
<dbReference type="EMBL" id="CP097160">
    <property type="protein sequence ID" value="UQN14048.1"/>
    <property type="molecule type" value="Genomic_DNA"/>
</dbReference>
<evidence type="ECO:0000256" key="1">
    <source>
        <dbReference type="SAM" id="MobiDB-lite"/>
    </source>
</evidence>
<dbReference type="Pfam" id="PF07179">
    <property type="entry name" value="SseB"/>
    <property type="match status" value="1"/>
</dbReference>
<evidence type="ECO:0000313" key="3">
    <source>
        <dbReference type="EMBL" id="UQN14048.1"/>
    </source>
</evidence>
<name>A0ABY4MXX3_9MICO</name>
<evidence type="ECO:0000259" key="2">
    <source>
        <dbReference type="Pfam" id="PF07179"/>
    </source>
</evidence>